<accession>I3VQE7</accession>
<sequence length="288" mass="32554">MSFHICARRPKFAAIAAIAYMFKFAYSIQCDDESVITAGYGHDVSLQCIGQDAAFMVLKCGNSESRSSIGRPSFGEYEVYKDGRTVTLQKNDINDGIHRAYHCFIGERCIRKIVVLAGSVINSIYERRHTNDIFSCSSKDFANVTSLSMYVNGDAVTPWYDQNGISVTYSTEIIKTAYCTTFLSCLDSNITGHRMYIDQNTDIYVSDTDILRSFIEYDTKYDISSENEAIVLNVNSELVCDNLRMDTIKINNVRSEGIHIFCDPNMFIYISRPFALNFSFNCVNNTVI</sequence>
<evidence type="ECO:0000313" key="2">
    <source>
        <dbReference type="Proteomes" id="UP000103899"/>
    </source>
</evidence>
<dbReference type="KEGG" id="vg:80534884"/>
<organism evidence="1 2">
    <name type="scientific">miniopterid betaherpesvirus 1</name>
    <dbReference type="NCBI Taxonomy" id="3070189"/>
    <lineage>
        <taxon>Viruses</taxon>
        <taxon>Duplodnaviria</taxon>
        <taxon>Heunggongvirae</taxon>
        <taxon>Peploviricota</taxon>
        <taxon>Herviviricetes</taxon>
        <taxon>Herpesvirales</taxon>
        <taxon>Orthoherpesviridae</taxon>
        <taxon>Betaherpesvirinae</taxon>
        <taxon>Quwivirus</taxon>
        <taxon>Quwivirus miniopteridbeta1</taxon>
    </lineage>
</organism>
<dbReference type="Proteomes" id="UP000103899">
    <property type="component" value="Segment"/>
</dbReference>
<dbReference type="RefSeq" id="YP_010797181.1">
    <property type="nucleotide sequence ID" value="NC_076129.1"/>
</dbReference>
<protein>
    <submittedName>
        <fullName evidence="1">B149.15</fullName>
    </submittedName>
</protein>
<reference evidence="1 2" key="1">
    <citation type="journal article" date="2012" name="J. Virol.">
        <title>A Novel Bat Herpesvirus Encodes Homologues of Major Histocompatibility Complex Classes I and II, C-Type Lectin, and a Unique Family of Immune-Related Genes.</title>
        <authorList>
            <person name="Zhang H."/>
            <person name="Todd S."/>
            <person name="Tachedjian M."/>
            <person name="Barr J.A."/>
            <person name="Luo M."/>
            <person name="Yu M."/>
            <person name="Marsh G.A."/>
            <person name="Crameri G."/>
            <person name="Wang L.F."/>
        </authorList>
    </citation>
    <scope>NUCLEOTIDE SEQUENCE [LARGE SCALE GENOMIC DNA]</scope>
    <source>
        <strain evidence="1">B7D8</strain>
    </source>
</reference>
<proteinExistence type="predicted"/>
<name>I3VQE7_9BETA</name>
<dbReference type="EMBL" id="JQ805139">
    <property type="protein sequence ID" value="AFK83991.1"/>
    <property type="molecule type" value="Genomic_DNA"/>
</dbReference>
<evidence type="ECO:0000313" key="1">
    <source>
        <dbReference type="EMBL" id="AFK83991.1"/>
    </source>
</evidence>
<dbReference type="GeneID" id="80534884"/>
<keyword evidence="2" id="KW-1185">Reference proteome</keyword>